<dbReference type="SUPFAM" id="SSF48113">
    <property type="entry name" value="Heme-dependent peroxidases"/>
    <property type="match status" value="1"/>
</dbReference>
<feature type="binding site" evidence="17">
    <location>
        <position position="73"/>
    </location>
    <ligand>
        <name>Ca(2+)</name>
        <dbReference type="ChEBI" id="CHEBI:29108"/>
        <label>1</label>
    </ligand>
</feature>
<feature type="binding site" evidence="17">
    <location>
        <position position="78"/>
    </location>
    <ligand>
        <name>Ca(2+)</name>
        <dbReference type="ChEBI" id="CHEBI:29108"/>
        <label>1</label>
    </ligand>
</feature>
<feature type="binding site" evidence="17">
    <location>
        <position position="251"/>
    </location>
    <ligand>
        <name>Ca(2+)</name>
        <dbReference type="ChEBI" id="CHEBI:29108"/>
        <label>2</label>
    </ligand>
</feature>
<evidence type="ECO:0000256" key="9">
    <source>
        <dbReference type="ARBA" id="ARBA00022729"/>
    </source>
</evidence>
<dbReference type="GO" id="GO:0020037">
    <property type="term" value="F:heme binding"/>
    <property type="evidence" value="ECO:0007669"/>
    <property type="project" value="UniProtKB-UniRule"/>
</dbReference>
<evidence type="ECO:0000256" key="4">
    <source>
        <dbReference type="ARBA" id="ARBA00012313"/>
    </source>
</evidence>
<dbReference type="FunFam" id="1.10.520.10:FF:000008">
    <property type="entry name" value="Peroxidase"/>
    <property type="match status" value="1"/>
</dbReference>
<dbReference type="AlphaFoldDB" id="A0A5J5B7I7"/>
<evidence type="ECO:0000313" key="23">
    <source>
        <dbReference type="Proteomes" id="UP000325577"/>
    </source>
</evidence>
<feature type="binding site" description="axial binding residue" evidence="17">
    <location>
        <position position="195"/>
    </location>
    <ligand>
        <name>heme b</name>
        <dbReference type="ChEBI" id="CHEBI:60344"/>
    </ligand>
    <ligandPart>
        <name>Fe</name>
        <dbReference type="ChEBI" id="CHEBI:18248"/>
    </ligandPart>
</feature>
<dbReference type="GO" id="GO:0042744">
    <property type="term" value="P:hydrogen peroxide catabolic process"/>
    <property type="evidence" value="ECO:0007669"/>
    <property type="project" value="UniProtKB-KW"/>
</dbReference>
<feature type="disulfide bond" evidence="19">
    <location>
        <begin position="41"/>
        <end position="118"/>
    </location>
</feature>
<evidence type="ECO:0000256" key="17">
    <source>
        <dbReference type="PIRSR" id="PIRSR600823-3"/>
    </source>
</evidence>
<feature type="binding site" evidence="17">
    <location>
        <position position="92"/>
    </location>
    <ligand>
        <name>Ca(2+)</name>
        <dbReference type="ChEBI" id="CHEBI:29108"/>
        <label>1</label>
    </ligand>
</feature>
<feature type="binding site" evidence="17">
    <location>
        <position position="256"/>
    </location>
    <ligand>
        <name>Ca(2+)</name>
        <dbReference type="ChEBI" id="CHEBI:29108"/>
        <label>2</label>
    </ligand>
</feature>
<feature type="disulfide bond" evidence="19">
    <location>
        <begin position="124"/>
        <end position="324"/>
    </location>
</feature>
<evidence type="ECO:0000256" key="13">
    <source>
        <dbReference type="ARBA" id="ARBA00023157"/>
    </source>
</evidence>
<dbReference type="EMBL" id="CM018038">
    <property type="protein sequence ID" value="KAA8538326.1"/>
    <property type="molecule type" value="Genomic_DNA"/>
</dbReference>
<evidence type="ECO:0000256" key="6">
    <source>
        <dbReference type="ARBA" id="ARBA00022559"/>
    </source>
</evidence>
<dbReference type="EC" id="1.11.1.7" evidence="4 20"/>
<dbReference type="InterPro" id="IPR010255">
    <property type="entry name" value="Haem_peroxidase_sf"/>
</dbReference>
<feature type="disulfide bond" evidence="19">
    <location>
        <begin position="202"/>
        <end position="235"/>
    </location>
</feature>
<dbReference type="FunFam" id="1.10.420.10:FF:000010">
    <property type="entry name" value="Peroxidase"/>
    <property type="match status" value="1"/>
</dbReference>
<proteinExistence type="inferred from homology"/>
<keyword evidence="8 17" id="KW-0479">Metal-binding</keyword>
<sequence>MAFSALKMPDAKALVLALILCYLLLGVSKGKLRAGFYSQTCPKAESVVKSVVGQTALANPRIPAILLRLHFHDCFVEGCDGSILIENGEDAEKNAFGHQGLGGFEEIDNAKSQLEAICPGVVSCADIVALAARDAVVLSKGPFYEVQTGRRDGRVSSKSLADDMPEVDDSIQLLKSKFSKKGLSDKDLVLLSAAHTIGTTACFFVQARLYNFKGRDGACDPAISPQFLPELEAKCPKNGDVNERIPLDIKTSETFDNEILHDIKDGFAVIASDARLYNDNITKQVIDSYIDPSSSFERDFVASMVKMGGIGVKTGSEGEIRKNCRAFN</sequence>
<protein>
    <recommendedName>
        <fullName evidence="4 20">Peroxidase</fullName>
        <ecNumber evidence="4 20">1.11.1.7</ecNumber>
    </recommendedName>
</protein>
<organism evidence="22 23">
    <name type="scientific">Nyssa sinensis</name>
    <dbReference type="NCBI Taxonomy" id="561372"/>
    <lineage>
        <taxon>Eukaryota</taxon>
        <taxon>Viridiplantae</taxon>
        <taxon>Streptophyta</taxon>
        <taxon>Embryophyta</taxon>
        <taxon>Tracheophyta</taxon>
        <taxon>Spermatophyta</taxon>
        <taxon>Magnoliopsida</taxon>
        <taxon>eudicotyledons</taxon>
        <taxon>Gunneridae</taxon>
        <taxon>Pentapetalae</taxon>
        <taxon>asterids</taxon>
        <taxon>Cornales</taxon>
        <taxon>Nyssaceae</taxon>
        <taxon>Nyssa</taxon>
    </lineage>
</organism>
<keyword evidence="13 19" id="KW-1015">Disulfide bond</keyword>
<evidence type="ECO:0000256" key="10">
    <source>
        <dbReference type="ARBA" id="ARBA00022837"/>
    </source>
</evidence>
<feature type="site" description="Transition state stabilizer" evidence="18">
    <location>
        <position position="68"/>
    </location>
</feature>
<keyword evidence="23" id="KW-1185">Reference proteome</keyword>
<feature type="active site" description="Proton acceptor" evidence="15">
    <location>
        <position position="72"/>
    </location>
</feature>
<keyword evidence="9" id="KW-0732">Signal</keyword>
<evidence type="ECO:0000313" key="22">
    <source>
        <dbReference type="EMBL" id="KAA8538326.1"/>
    </source>
</evidence>
<dbReference type="PROSITE" id="PS50873">
    <property type="entry name" value="PEROXIDASE_4"/>
    <property type="match status" value="1"/>
</dbReference>
<keyword evidence="5 20" id="KW-0964">Secreted</keyword>
<dbReference type="InterPro" id="IPR019793">
    <property type="entry name" value="Peroxidases_heam-ligand_BS"/>
</dbReference>
<gene>
    <name evidence="22" type="ORF">F0562_027851</name>
</gene>
<evidence type="ECO:0000256" key="14">
    <source>
        <dbReference type="ARBA" id="ARBA00023324"/>
    </source>
</evidence>
<dbReference type="GO" id="GO:0005576">
    <property type="term" value="C:extracellular region"/>
    <property type="evidence" value="ECO:0007669"/>
    <property type="project" value="UniProtKB-SubCell"/>
</dbReference>
<feature type="binding site" evidence="17">
    <location>
        <position position="76"/>
    </location>
    <ligand>
        <name>Ca(2+)</name>
        <dbReference type="ChEBI" id="CHEBI:29108"/>
        <label>1</label>
    </ligand>
</feature>
<dbReference type="PRINTS" id="PR00461">
    <property type="entry name" value="PLPEROXIDASE"/>
</dbReference>
<evidence type="ECO:0000256" key="1">
    <source>
        <dbReference type="ARBA" id="ARBA00000189"/>
    </source>
</evidence>
<dbReference type="GO" id="GO:0140825">
    <property type="term" value="F:lactoperoxidase activity"/>
    <property type="evidence" value="ECO:0007669"/>
    <property type="project" value="UniProtKB-EC"/>
</dbReference>
<evidence type="ECO:0000256" key="5">
    <source>
        <dbReference type="ARBA" id="ARBA00022525"/>
    </source>
</evidence>
<feature type="binding site" evidence="17">
    <location>
        <position position="196"/>
    </location>
    <ligand>
        <name>Ca(2+)</name>
        <dbReference type="ChEBI" id="CHEBI:29108"/>
        <label>2</label>
    </ligand>
</feature>
<dbReference type="GO" id="GO:0006979">
    <property type="term" value="P:response to oxidative stress"/>
    <property type="evidence" value="ECO:0007669"/>
    <property type="project" value="UniProtKB-UniRule"/>
</dbReference>
<feature type="binding site" evidence="17">
    <location>
        <position position="82"/>
    </location>
    <ligand>
        <name>Ca(2+)</name>
        <dbReference type="ChEBI" id="CHEBI:29108"/>
        <label>1</label>
    </ligand>
</feature>
<dbReference type="PANTHER" id="PTHR31235">
    <property type="entry name" value="PEROXIDASE 25-RELATED"/>
    <property type="match status" value="1"/>
</dbReference>
<evidence type="ECO:0000256" key="20">
    <source>
        <dbReference type="RuleBase" id="RU362060"/>
    </source>
</evidence>
<evidence type="ECO:0000256" key="18">
    <source>
        <dbReference type="PIRSR" id="PIRSR600823-4"/>
    </source>
</evidence>
<keyword evidence="11 20" id="KW-0560">Oxidoreductase</keyword>
<dbReference type="Gene3D" id="1.10.520.10">
    <property type="match status" value="1"/>
</dbReference>
<comment type="catalytic activity">
    <reaction evidence="1 20">
        <text>2 a phenolic donor + H2O2 = 2 a phenolic radical donor + 2 H2O</text>
        <dbReference type="Rhea" id="RHEA:56136"/>
        <dbReference type="ChEBI" id="CHEBI:15377"/>
        <dbReference type="ChEBI" id="CHEBI:16240"/>
        <dbReference type="ChEBI" id="CHEBI:139520"/>
        <dbReference type="ChEBI" id="CHEBI:139521"/>
        <dbReference type="EC" id="1.11.1.7"/>
    </reaction>
</comment>
<evidence type="ECO:0000259" key="21">
    <source>
        <dbReference type="PROSITE" id="PS50873"/>
    </source>
</evidence>
<evidence type="ECO:0000256" key="15">
    <source>
        <dbReference type="PIRSR" id="PIRSR600823-1"/>
    </source>
</evidence>
<keyword evidence="10 17" id="KW-0106">Calcium</keyword>
<feature type="binding site" evidence="17">
    <location>
        <position position="80"/>
    </location>
    <ligand>
        <name>Ca(2+)</name>
        <dbReference type="ChEBI" id="CHEBI:29108"/>
        <label>1</label>
    </ligand>
</feature>
<dbReference type="Gene3D" id="1.10.420.10">
    <property type="entry name" value="Peroxidase, domain 2"/>
    <property type="match status" value="1"/>
</dbReference>
<dbReference type="CDD" id="cd00693">
    <property type="entry name" value="secretory_peroxidase"/>
    <property type="match status" value="1"/>
</dbReference>
<feature type="disulfide bond" evidence="19">
    <location>
        <begin position="74"/>
        <end position="79"/>
    </location>
</feature>
<evidence type="ECO:0000256" key="19">
    <source>
        <dbReference type="PIRSR" id="PIRSR600823-5"/>
    </source>
</evidence>
<dbReference type="InterPro" id="IPR002016">
    <property type="entry name" value="Haem_peroxidase"/>
</dbReference>
<dbReference type="PRINTS" id="PR00458">
    <property type="entry name" value="PEROXIDASE"/>
</dbReference>
<dbReference type="InterPro" id="IPR033905">
    <property type="entry name" value="Secretory_peroxidase"/>
</dbReference>
<comment type="cofactor">
    <cofactor evidence="17 20">
        <name>Ca(2+)</name>
        <dbReference type="ChEBI" id="CHEBI:29108"/>
    </cofactor>
    <text evidence="17 20">Binds 2 calcium ions per subunit.</text>
</comment>
<dbReference type="GO" id="GO:0046872">
    <property type="term" value="F:metal ion binding"/>
    <property type="evidence" value="ECO:0007669"/>
    <property type="project" value="UniProtKB-UniRule"/>
</dbReference>
<keyword evidence="7 20" id="KW-0349">Heme</keyword>
<name>A0A5J5B7I7_9ASTE</name>
<evidence type="ECO:0000256" key="2">
    <source>
        <dbReference type="ARBA" id="ARBA00002322"/>
    </source>
</evidence>
<evidence type="ECO:0000256" key="11">
    <source>
        <dbReference type="ARBA" id="ARBA00023002"/>
    </source>
</evidence>
<dbReference type="Pfam" id="PF00141">
    <property type="entry name" value="peroxidase"/>
    <property type="match status" value="1"/>
</dbReference>
<dbReference type="OrthoDB" id="2113341at2759"/>
<evidence type="ECO:0000256" key="12">
    <source>
        <dbReference type="ARBA" id="ARBA00023004"/>
    </source>
</evidence>
<evidence type="ECO:0000256" key="3">
    <source>
        <dbReference type="ARBA" id="ARBA00006873"/>
    </source>
</evidence>
<dbReference type="PROSITE" id="PS00435">
    <property type="entry name" value="PEROXIDASE_1"/>
    <property type="match status" value="1"/>
</dbReference>
<accession>A0A5J5B7I7</accession>
<comment type="subcellular location">
    <subcellularLocation>
        <location evidence="20">Secreted</location>
    </subcellularLocation>
</comment>
<keyword evidence="14 20" id="KW-0376">Hydrogen peroxide</keyword>
<evidence type="ECO:0000256" key="8">
    <source>
        <dbReference type="ARBA" id="ARBA00022723"/>
    </source>
</evidence>
<keyword evidence="12 17" id="KW-0408">Iron</keyword>
<comment type="similarity">
    <text evidence="3">Belongs to the peroxidase family. Ascorbate peroxidase subfamily.</text>
</comment>
<evidence type="ECO:0000256" key="16">
    <source>
        <dbReference type="PIRSR" id="PIRSR600823-2"/>
    </source>
</evidence>
<comment type="cofactor">
    <cofactor evidence="17 20">
        <name>heme b</name>
        <dbReference type="ChEBI" id="CHEBI:60344"/>
    </cofactor>
    <text evidence="17 20">Binds 1 heme b (iron(II)-protoporphyrin IX) group per subunit.</text>
</comment>
<feature type="domain" description="Plant heme peroxidase family profile" evidence="21">
    <location>
        <begin position="31"/>
        <end position="328"/>
    </location>
</feature>
<feature type="binding site" evidence="16">
    <location>
        <position position="165"/>
    </location>
    <ligand>
        <name>substrate</name>
    </ligand>
</feature>
<keyword evidence="6 20" id="KW-0575">Peroxidase</keyword>
<dbReference type="InterPro" id="IPR000823">
    <property type="entry name" value="Peroxidase_pln"/>
</dbReference>
<feature type="binding site" evidence="17">
    <location>
        <position position="248"/>
    </location>
    <ligand>
        <name>Ca(2+)</name>
        <dbReference type="ChEBI" id="CHEBI:29108"/>
        <label>2</label>
    </ligand>
</feature>
<dbReference type="Proteomes" id="UP000325577">
    <property type="component" value="Linkage Group LG15"/>
</dbReference>
<evidence type="ECO:0000256" key="7">
    <source>
        <dbReference type="ARBA" id="ARBA00022617"/>
    </source>
</evidence>
<comment type="function">
    <text evidence="2">Removal of H(2)O(2), oxidation of toxic reductants, biosynthesis and degradation of lignin, suberization, auxin catabolism, response to environmental stresses such as wounding, pathogen attack and oxidative stress. These functions might be dependent on each isozyme/isoform in each plant tissue.</text>
</comment>
<comment type="similarity">
    <text evidence="20">Belongs to the peroxidase family. Classical plant (class III) peroxidase subfamily.</text>
</comment>
<reference evidence="22 23" key="1">
    <citation type="submission" date="2019-09" db="EMBL/GenBank/DDBJ databases">
        <title>A chromosome-level genome assembly of the Chinese tupelo Nyssa sinensis.</title>
        <authorList>
            <person name="Yang X."/>
            <person name="Kang M."/>
            <person name="Yang Y."/>
            <person name="Xiong H."/>
            <person name="Wang M."/>
            <person name="Zhang Z."/>
            <person name="Wang Z."/>
            <person name="Wu H."/>
            <person name="Ma T."/>
            <person name="Liu J."/>
            <person name="Xi Z."/>
        </authorList>
    </citation>
    <scope>NUCLEOTIDE SEQUENCE [LARGE SCALE GENOMIC DNA]</scope>
    <source>
        <strain evidence="22">J267</strain>
        <tissue evidence="22">Leaf</tissue>
    </source>
</reference>